<evidence type="ECO:0000313" key="7">
    <source>
        <dbReference type="EMBL" id="OAF70151.1"/>
    </source>
</evidence>
<protein>
    <submittedName>
        <fullName evidence="7">Cyclic AMP-responsive element-binding protein 3-like protein 3-A</fullName>
    </submittedName>
</protein>
<keyword evidence="5" id="KW-0539">Nucleus</keyword>
<name>A0A177B9B7_9BILA</name>
<dbReference type="Pfam" id="PF15311">
    <property type="entry name" value="HYLS1_C"/>
    <property type="match status" value="1"/>
</dbReference>
<dbReference type="PANTHER" id="PTHR46004">
    <property type="entry name" value="CYCLIC AMP RESPONSE ELEMENT-BINDING PROTEIN A"/>
    <property type="match status" value="1"/>
</dbReference>
<keyword evidence="8" id="KW-1185">Reference proteome</keyword>
<evidence type="ECO:0000313" key="8">
    <source>
        <dbReference type="Proteomes" id="UP000078046"/>
    </source>
</evidence>
<dbReference type="Pfam" id="PF00170">
    <property type="entry name" value="bZIP_1"/>
    <property type="match status" value="1"/>
</dbReference>
<reference evidence="7 8" key="1">
    <citation type="submission" date="2016-04" db="EMBL/GenBank/DDBJ databases">
        <title>The genome of Intoshia linei affirms orthonectids as highly simplified spiralians.</title>
        <authorList>
            <person name="Mikhailov K.V."/>
            <person name="Slusarev G.S."/>
            <person name="Nikitin M.A."/>
            <person name="Logacheva M.D."/>
            <person name="Penin A."/>
            <person name="Aleoshin V."/>
            <person name="Panchin Y.V."/>
        </authorList>
    </citation>
    <scope>NUCLEOTIDE SEQUENCE [LARGE SCALE GENOMIC DNA]</scope>
    <source>
        <strain evidence="7">Intl2013</strain>
        <tissue evidence="7">Whole animal</tissue>
    </source>
</reference>
<evidence type="ECO:0000256" key="2">
    <source>
        <dbReference type="ARBA" id="ARBA00023015"/>
    </source>
</evidence>
<evidence type="ECO:0000256" key="4">
    <source>
        <dbReference type="ARBA" id="ARBA00023163"/>
    </source>
</evidence>
<dbReference type="SUPFAM" id="SSF57959">
    <property type="entry name" value="Leucine zipper domain"/>
    <property type="match status" value="1"/>
</dbReference>
<dbReference type="GO" id="GO:0035497">
    <property type="term" value="F:cAMP response element binding"/>
    <property type="evidence" value="ECO:0007669"/>
    <property type="project" value="TreeGrafter"/>
</dbReference>
<keyword evidence="2" id="KW-0805">Transcription regulation</keyword>
<dbReference type="PROSITE" id="PS00036">
    <property type="entry name" value="BZIP_BASIC"/>
    <property type="match status" value="1"/>
</dbReference>
<evidence type="ECO:0000256" key="1">
    <source>
        <dbReference type="ARBA" id="ARBA00004123"/>
    </source>
</evidence>
<dbReference type="InterPro" id="IPR046347">
    <property type="entry name" value="bZIP_sf"/>
</dbReference>
<accession>A0A177B9B7</accession>
<organism evidence="7 8">
    <name type="scientific">Intoshia linei</name>
    <dbReference type="NCBI Taxonomy" id="1819745"/>
    <lineage>
        <taxon>Eukaryota</taxon>
        <taxon>Metazoa</taxon>
        <taxon>Spiralia</taxon>
        <taxon>Lophotrochozoa</taxon>
        <taxon>Mesozoa</taxon>
        <taxon>Orthonectida</taxon>
        <taxon>Rhopaluridae</taxon>
        <taxon>Intoshia</taxon>
    </lineage>
</organism>
<evidence type="ECO:0000256" key="5">
    <source>
        <dbReference type="ARBA" id="ARBA00023242"/>
    </source>
</evidence>
<dbReference type="SMART" id="SM00338">
    <property type="entry name" value="BRLZ"/>
    <property type="match status" value="1"/>
</dbReference>
<evidence type="ECO:0000259" key="6">
    <source>
        <dbReference type="PROSITE" id="PS00036"/>
    </source>
</evidence>
<gene>
    <name evidence="7" type="ORF">A3Q56_02106</name>
</gene>
<dbReference type="OrthoDB" id="674948at2759"/>
<sequence length="605" mass="70675">MYESSKENLESTNEFQFTNEEILKELQSMGITNVNKQMCDMIKNEISELTWKNETMSEEQTSTYMNDATSTKSTITKASRVNSSSMETLILNDLNTTSSTIKRKVYRTDKNTGRRLVCDELLLSCKGDTIELGELELRLDNLSRNLKKSQNTKRSLPCTTCVRRLDLSRNKKTSVLKCNQTTYKKSDPVSLYHAYKTLWKSQKIPVDTQHKVLRWNMRAQMIHHDAIVGNVVHNIFDDFYMHLNNREYQGPILNDRMMSDAVAQPIGNVQESKRSNVYDGHLTRSSENVLQTSGNQYLPISHNSIQKEKLYNFKNDKFFEPTSFDAHWHGLFDDFKMGDITNNLFELENDNLSVKMPGNLNDKISRISKVSPLQNSPGQIRRVNKIDNSKAFFKSVSPPKIFKTQQQHINYKETLFLKDEYQVDKITKSNRLANIDKKDVIVISNVSSLQEILSNKCRLIIPKDKKNVYKLSREEELTMMSEGYPIPDERYLTRQDEKNIKKVRRKIKNKLSAQESRRKKKEYIESLEKKLNFVYNNVLLFRMEDYRINHMEMVQLLEKAHDRNSFLREQIDKINEILIDFVNNKNLDTADVTQNCLELISSCKH</sequence>
<dbReference type="InterPro" id="IPR004827">
    <property type="entry name" value="bZIP"/>
</dbReference>
<feature type="domain" description="BZIP" evidence="6">
    <location>
        <begin position="504"/>
        <end position="519"/>
    </location>
</feature>
<comment type="caution">
    <text evidence="7">The sequence shown here is derived from an EMBL/GenBank/DDBJ whole genome shotgun (WGS) entry which is preliminary data.</text>
</comment>
<dbReference type="AlphaFoldDB" id="A0A177B9B7"/>
<dbReference type="EMBL" id="LWCA01000183">
    <property type="protein sequence ID" value="OAF70151.1"/>
    <property type="molecule type" value="Genomic_DNA"/>
</dbReference>
<keyword evidence="3" id="KW-0238">DNA-binding</keyword>
<dbReference type="GO" id="GO:0005634">
    <property type="term" value="C:nucleus"/>
    <property type="evidence" value="ECO:0007669"/>
    <property type="project" value="UniProtKB-SubCell"/>
</dbReference>
<proteinExistence type="predicted"/>
<dbReference type="Proteomes" id="UP000078046">
    <property type="component" value="Unassembled WGS sequence"/>
</dbReference>
<comment type="subcellular location">
    <subcellularLocation>
        <location evidence="1">Nucleus</location>
    </subcellularLocation>
</comment>
<dbReference type="InterPro" id="IPR027918">
    <property type="entry name" value="HYLS1_C_dom"/>
</dbReference>
<dbReference type="PANTHER" id="PTHR46004:SF3">
    <property type="entry name" value="CYCLIC AMP RESPONSE ELEMENT-BINDING PROTEIN A"/>
    <property type="match status" value="1"/>
</dbReference>
<dbReference type="GO" id="GO:0000981">
    <property type="term" value="F:DNA-binding transcription factor activity, RNA polymerase II-specific"/>
    <property type="evidence" value="ECO:0007669"/>
    <property type="project" value="TreeGrafter"/>
</dbReference>
<keyword evidence="4" id="KW-0804">Transcription</keyword>
<dbReference type="Gene3D" id="1.20.5.170">
    <property type="match status" value="1"/>
</dbReference>
<evidence type="ECO:0000256" key="3">
    <source>
        <dbReference type="ARBA" id="ARBA00023125"/>
    </source>
</evidence>